<comment type="caution">
    <text evidence="2">The sequence shown here is derived from an EMBL/GenBank/DDBJ whole genome shotgun (WGS) entry which is preliminary data.</text>
</comment>
<keyword evidence="3" id="KW-1185">Reference proteome</keyword>
<dbReference type="Proteomes" id="UP001454036">
    <property type="component" value="Unassembled WGS sequence"/>
</dbReference>
<feature type="region of interest" description="Disordered" evidence="1">
    <location>
        <begin position="70"/>
        <end position="120"/>
    </location>
</feature>
<accession>A0AAV3PEX4</accession>
<evidence type="ECO:0000256" key="1">
    <source>
        <dbReference type="SAM" id="MobiDB-lite"/>
    </source>
</evidence>
<evidence type="ECO:0000313" key="2">
    <source>
        <dbReference type="EMBL" id="GAA0149783.1"/>
    </source>
</evidence>
<sequence length="120" mass="13663">MGFLETYKCLALALERLSFGQSNIRDTMAAQSRILLFWYYVTYFLMKKNKPKYQQLLPPPATAPVILHELEPLGNDPPNTYQQSSPPDQGNPTQQIEKPPAEPLNLFELEGSDIQELPVQ</sequence>
<proteinExistence type="predicted"/>
<gene>
    <name evidence="2" type="ORF">LIER_36993</name>
</gene>
<evidence type="ECO:0000313" key="3">
    <source>
        <dbReference type="Proteomes" id="UP001454036"/>
    </source>
</evidence>
<dbReference type="EMBL" id="BAABME010017359">
    <property type="protein sequence ID" value="GAA0149783.1"/>
    <property type="molecule type" value="Genomic_DNA"/>
</dbReference>
<feature type="compositionally biased region" description="Polar residues" evidence="1">
    <location>
        <begin position="77"/>
        <end position="96"/>
    </location>
</feature>
<organism evidence="2 3">
    <name type="scientific">Lithospermum erythrorhizon</name>
    <name type="common">Purple gromwell</name>
    <name type="synonym">Lithospermum officinale var. erythrorhizon</name>
    <dbReference type="NCBI Taxonomy" id="34254"/>
    <lineage>
        <taxon>Eukaryota</taxon>
        <taxon>Viridiplantae</taxon>
        <taxon>Streptophyta</taxon>
        <taxon>Embryophyta</taxon>
        <taxon>Tracheophyta</taxon>
        <taxon>Spermatophyta</taxon>
        <taxon>Magnoliopsida</taxon>
        <taxon>eudicotyledons</taxon>
        <taxon>Gunneridae</taxon>
        <taxon>Pentapetalae</taxon>
        <taxon>asterids</taxon>
        <taxon>lamiids</taxon>
        <taxon>Boraginales</taxon>
        <taxon>Boraginaceae</taxon>
        <taxon>Boraginoideae</taxon>
        <taxon>Lithospermeae</taxon>
        <taxon>Lithospermum</taxon>
    </lineage>
</organism>
<protein>
    <submittedName>
        <fullName evidence="2">Uncharacterized protein</fullName>
    </submittedName>
</protein>
<dbReference type="AlphaFoldDB" id="A0AAV3PEX4"/>
<name>A0AAV3PEX4_LITER</name>
<reference evidence="2 3" key="1">
    <citation type="submission" date="2024-01" db="EMBL/GenBank/DDBJ databases">
        <title>The complete chloroplast genome sequence of Lithospermum erythrorhizon: insights into the phylogenetic relationship among Boraginaceae species and the maternal lineages of purple gromwells.</title>
        <authorList>
            <person name="Okada T."/>
            <person name="Watanabe K."/>
        </authorList>
    </citation>
    <scope>NUCLEOTIDE SEQUENCE [LARGE SCALE GENOMIC DNA]</scope>
</reference>